<evidence type="ECO:0000313" key="3">
    <source>
        <dbReference type="Proteomes" id="UP000218418"/>
    </source>
</evidence>
<dbReference type="OrthoDB" id="421643at2"/>
<feature type="coiled-coil region" evidence="1">
    <location>
        <begin position="332"/>
        <end position="366"/>
    </location>
</feature>
<accession>A0A1Z4LKT7</accession>
<sequence length="376" mass="43118">MARPIERIEQDIVELEKAIGVIAEQLQNAYSSYLEVLGQALRQQLILASYHLCTQGYPESFLRLSLNQRQKLQEAMRKLAKSAAQDMQALLNNEEEPEEQEDELEEIAAENEELEDEDELEEQDEIYQLEDEELEKEIEEEIEDEDLQIIAQELEIKDEDLEEIVEKLEMEDEQQKSNTFSKDISSDSLPLDAKIAFLSSKKGQRPIFISEPTPDKDWKNWFNPNTSNPMELAAWQKNLERAIAYIIKSLSSDGNRLLQQAGLLPRKLPPQILEAAAAASSEASTESMPGPPNLLNLVVGIEGEEQEEPESLTQVMALNLRLVEIEFADMKLSSERKQIRNILNQLNKLGREYQKKQRERSIASAEAAWRASWYED</sequence>
<feature type="coiled-coil region" evidence="1">
    <location>
        <begin position="97"/>
        <end position="174"/>
    </location>
</feature>
<dbReference type="AlphaFoldDB" id="A0A1Z4LKT7"/>
<protein>
    <submittedName>
        <fullName evidence="2">Uncharacterized protein</fullName>
    </submittedName>
</protein>
<name>A0A1Z4LKT7_9CYAN</name>
<dbReference type="Proteomes" id="UP000218418">
    <property type="component" value="Chromosome"/>
</dbReference>
<dbReference type="EMBL" id="AP018227">
    <property type="protein sequence ID" value="BAY81860.1"/>
    <property type="molecule type" value="Genomic_DNA"/>
</dbReference>
<gene>
    <name evidence="2" type="ORF">NIES267_13370</name>
</gene>
<keyword evidence="1" id="KW-0175">Coiled coil</keyword>
<reference evidence="2 3" key="1">
    <citation type="submission" date="2017-06" db="EMBL/GenBank/DDBJ databases">
        <title>Genome sequencing of cyanobaciteial culture collection at National Institute for Environmental Studies (NIES).</title>
        <authorList>
            <person name="Hirose Y."/>
            <person name="Shimura Y."/>
            <person name="Fujisawa T."/>
            <person name="Nakamura Y."/>
            <person name="Kawachi M."/>
        </authorList>
    </citation>
    <scope>NUCLEOTIDE SEQUENCE [LARGE SCALE GENOMIC DNA]</scope>
    <source>
        <strain evidence="2 3">NIES-267</strain>
    </source>
</reference>
<keyword evidence="3" id="KW-1185">Reference proteome</keyword>
<evidence type="ECO:0000256" key="1">
    <source>
        <dbReference type="SAM" id="Coils"/>
    </source>
</evidence>
<proteinExistence type="predicted"/>
<organism evidence="2 3">
    <name type="scientific">Calothrix parasitica NIES-267</name>
    <dbReference type="NCBI Taxonomy" id="1973488"/>
    <lineage>
        <taxon>Bacteria</taxon>
        <taxon>Bacillati</taxon>
        <taxon>Cyanobacteriota</taxon>
        <taxon>Cyanophyceae</taxon>
        <taxon>Nostocales</taxon>
        <taxon>Calotrichaceae</taxon>
        <taxon>Calothrix</taxon>
    </lineage>
</organism>
<evidence type="ECO:0000313" key="2">
    <source>
        <dbReference type="EMBL" id="BAY81860.1"/>
    </source>
</evidence>